<sequence length="325" mass="34182">MTLDSGHCHSSFLPSCFFILHFASNLLSQLLINCSDDRSSFVNYSFTPSFYRFFFFFFFVVVLPNTVIMKFSTSASLAAMLYATSVVADHPIDGEAVTAAAAPAVSCRNNICYSWVVPETTASSESGPVYFQIVGPTTFSWIGMGTGTGMADGNMFLIYQDGQGNVTVSHRQASGHSMPMPPQTGAAEMELLSGSGVQDGWMIANIRCDNCATWKSTMALNFTSAGTPMFGAWMEGDSMDSTDPAARIGKHTGNVRIFDLDLASAQVATAGNPFVGPLALPANLTGGAAGNATGGADDDSASTRTSAMLATSVGLAALVAAFQLF</sequence>
<feature type="transmembrane region" description="Helical" evidence="1">
    <location>
        <begin position="12"/>
        <end position="32"/>
    </location>
</feature>
<organism evidence="3 4">
    <name type="scientific">Stachybotrys elegans</name>
    <dbReference type="NCBI Taxonomy" id="80388"/>
    <lineage>
        <taxon>Eukaryota</taxon>
        <taxon>Fungi</taxon>
        <taxon>Dikarya</taxon>
        <taxon>Ascomycota</taxon>
        <taxon>Pezizomycotina</taxon>
        <taxon>Sordariomycetes</taxon>
        <taxon>Hypocreomycetidae</taxon>
        <taxon>Hypocreales</taxon>
        <taxon>Stachybotryaceae</taxon>
        <taxon>Stachybotrys</taxon>
    </lineage>
</organism>
<keyword evidence="1" id="KW-1133">Transmembrane helix</keyword>
<evidence type="ECO:0000313" key="3">
    <source>
        <dbReference type="EMBL" id="KAH7323256.1"/>
    </source>
</evidence>
<keyword evidence="1" id="KW-0812">Transmembrane</keyword>
<comment type="caution">
    <text evidence="3">The sequence shown here is derived from an EMBL/GenBank/DDBJ whole genome shotgun (WGS) entry which is preliminary data.</text>
</comment>
<keyword evidence="4" id="KW-1185">Reference proteome</keyword>
<dbReference type="SUPFAM" id="SSF49344">
    <property type="entry name" value="CBD9-like"/>
    <property type="match status" value="1"/>
</dbReference>
<name>A0A8K0T011_9HYPO</name>
<dbReference type="OrthoDB" id="19261at2759"/>
<evidence type="ECO:0000313" key="4">
    <source>
        <dbReference type="Proteomes" id="UP000813444"/>
    </source>
</evidence>
<dbReference type="PANTHER" id="PTHR47797">
    <property type="entry name" value="DEHYDROGENASE, PUTATIVE (AFU_ORTHOLOGUE AFUA_8G05805)-RELATED"/>
    <property type="match status" value="1"/>
</dbReference>
<dbReference type="PANTHER" id="PTHR47797:SF5">
    <property type="entry name" value="CELLOBIOSE DEHYDROGENASE CYTOCHROME DOMAIN-CONTAINING PROTEIN"/>
    <property type="match status" value="1"/>
</dbReference>
<keyword evidence="1" id="KW-0472">Membrane</keyword>
<dbReference type="Gene3D" id="2.60.40.1210">
    <property type="entry name" value="Cellobiose dehydrogenase, cytochrome domain"/>
    <property type="match status" value="1"/>
</dbReference>
<dbReference type="Proteomes" id="UP000813444">
    <property type="component" value="Unassembled WGS sequence"/>
</dbReference>
<feature type="domain" description="Cellobiose dehydrogenase-like cytochrome" evidence="2">
    <location>
        <begin position="108"/>
        <end position="268"/>
    </location>
</feature>
<evidence type="ECO:0000256" key="1">
    <source>
        <dbReference type="SAM" id="Phobius"/>
    </source>
</evidence>
<dbReference type="Pfam" id="PF16010">
    <property type="entry name" value="CDH-cyt"/>
    <property type="match status" value="1"/>
</dbReference>
<dbReference type="AlphaFoldDB" id="A0A8K0T011"/>
<evidence type="ECO:0000259" key="2">
    <source>
        <dbReference type="Pfam" id="PF16010"/>
    </source>
</evidence>
<protein>
    <recommendedName>
        <fullName evidence="2">Cellobiose dehydrogenase-like cytochrome domain-containing protein</fullName>
    </recommendedName>
</protein>
<dbReference type="CDD" id="cd09630">
    <property type="entry name" value="CDH_like_cytochrome"/>
    <property type="match status" value="1"/>
</dbReference>
<dbReference type="InterPro" id="IPR015920">
    <property type="entry name" value="Cellobiose_DH-like_cyt"/>
</dbReference>
<proteinExistence type="predicted"/>
<reference evidence="3" key="1">
    <citation type="journal article" date="2021" name="Nat. Commun.">
        <title>Genetic determinants of endophytism in the Arabidopsis root mycobiome.</title>
        <authorList>
            <person name="Mesny F."/>
            <person name="Miyauchi S."/>
            <person name="Thiergart T."/>
            <person name="Pickel B."/>
            <person name="Atanasova L."/>
            <person name="Karlsson M."/>
            <person name="Huettel B."/>
            <person name="Barry K.W."/>
            <person name="Haridas S."/>
            <person name="Chen C."/>
            <person name="Bauer D."/>
            <person name="Andreopoulos W."/>
            <person name="Pangilinan J."/>
            <person name="LaButti K."/>
            <person name="Riley R."/>
            <person name="Lipzen A."/>
            <person name="Clum A."/>
            <person name="Drula E."/>
            <person name="Henrissat B."/>
            <person name="Kohler A."/>
            <person name="Grigoriev I.V."/>
            <person name="Martin F.M."/>
            <person name="Hacquard S."/>
        </authorList>
    </citation>
    <scope>NUCLEOTIDE SEQUENCE</scope>
    <source>
        <strain evidence="3">MPI-CAGE-CH-0235</strain>
    </source>
</reference>
<accession>A0A8K0T011</accession>
<feature type="transmembrane region" description="Helical" evidence="1">
    <location>
        <begin position="52"/>
        <end position="71"/>
    </location>
</feature>
<gene>
    <name evidence="3" type="ORF">B0I35DRAFT_427370</name>
</gene>
<dbReference type="EMBL" id="JAGPNK010000004">
    <property type="protein sequence ID" value="KAH7323256.1"/>
    <property type="molecule type" value="Genomic_DNA"/>
</dbReference>